<reference evidence="4 5" key="1">
    <citation type="submission" date="2019-08" db="EMBL/GenBank/DDBJ databases">
        <title>Genomes of Antarctic Bizionia species.</title>
        <authorList>
            <person name="Bowman J.P."/>
        </authorList>
    </citation>
    <scope>NUCLEOTIDE SEQUENCE [LARGE SCALE GENOMIC DNA]</scope>
    <source>
        <strain evidence="4 5">APA-1</strain>
    </source>
</reference>
<organism evidence="4 5">
    <name type="scientific">Bizionia algoritergicola</name>
    <dbReference type="NCBI Taxonomy" id="291187"/>
    <lineage>
        <taxon>Bacteria</taxon>
        <taxon>Pseudomonadati</taxon>
        <taxon>Bacteroidota</taxon>
        <taxon>Flavobacteriia</taxon>
        <taxon>Flavobacteriales</taxon>
        <taxon>Flavobacteriaceae</taxon>
        <taxon>Bizionia</taxon>
    </lineage>
</organism>
<feature type="domain" description="LamG-like jellyroll fold" evidence="3">
    <location>
        <begin position="629"/>
        <end position="763"/>
    </location>
</feature>
<dbReference type="Gene3D" id="2.60.120.200">
    <property type="match status" value="1"/>
</dbReference>
<evidence type="ECO:0000256" key="1">
    <source>
        <dbReference type="ARBA" id="ARBA00022729"/>
    </source>
</evidence>
<accession>A0A5D0QSU8</accession>
<dbReference type="Pfam" id="PF13385">
    <property type="entry name" value="Laminin_G_3"/>
    <property type="match status" value="1"/>
</dbReference>
<dbReference type="EMBL" id="VSKL01000005">
    <property type="protein sequence ID" value="TYB71916.1"/>
    <property type="molecule type" value="Genomic_DNA"/>
</dbReference>
<keyword evidence="5" id="KW-1185">Reference proteome</keyword>
<protein>
    <submittedName>
        <fullName evidence="4">LamG domain-containing protein</fullName>
    </submittedName>
</protein>
<dbReference type="GO" id="GO:0005975">
    <property type="term" value="P:carbohydrate metabolic process"/>
    <property type="evidence" value="ECO:0007669"/>
    <property type="project" value="UniProtKB-ARBA"/>
</dbReference>
<evidence type="ECO:0000313" key="4">
    <source>
        <dbReference type="EMBL" id="TYB71916.1"/>
    </source>
</evidence>
<sequence>MSLIKTYIMKQPIKFIFLLVGILFFTVTACQDEVIEETPPNEQEIIQSDSNLANLMRNTSANDGSVDNILDGSDCFTVNLPVTIVANGITLTIESLTDLSLLEAIFDASNTDEDDLDFLFPISIILNDYTEIDIDSIEALEAFIESCISDNDIIECADFVYPISFSIYNTSFQIIDTVVIDNDYELYIFLEGLDDGNNGAVLTSLNFPVSIQYTNGTTIEVANNQALEEAINAANENCFYDCDLDDVIENLQECHWNIVSYNSDDTFIEYDVFFNDNGTVEFIIDFITVAIGGNWSAATTNEGVVISISELTAYAEALEGDWLIENCNDDRMVWTQQINSETVEMVLEQDCQENPFSCFDDVSITACDFDNDGFAIFELETQVLGNVICTVDFTPSFHVTLGDAENNVNAIAQPNSYSNTTNPQTVYLRIEALNGDFQIYEIDLILENCSANCLESDIDNYLQSCIWNVVSYNGDDHLIMYEFDFVSNSEVIVTGNGMTITAFWSTEQSGTSVALLLSGVNGPDIQAVNEYWLIVACDEDRLEMVTANNTNMVMERDCPTCNNPGTLTNDLIIYMPFGNEVRDLIGGTVINDFSLTEDRAGNATCAALFEGNANFSIPVTAQNQLVQGDNFSVSVWFKMQNTTAGNFETIFQKGSVNSEGFQLAVYDLNTPLVSDTTNGYGLWDNDWNGEVDVQWENTDWHHLVVTRDSNNTIRLYRDGQLRNIDENSTFNIDTDPLNDYFIGQFFTGHLDDLRVYKRTLSPNDVGDLYNLEADCFQCL</sequence>
<dbReference type="InterPro" id="IPR006558">
    <property type="entry name" value="LamG-like"/>
</dbReference>
<evidence type="ECO:0000313" key="5">
    <source>
        <dbReference type="Proteomes" id="UP000324358"/>
    </source>
</evidence>
<dbReference type="GO" id="GO:0004553">
    <property type="term" value="F:hydrolase activity, hydrolyzing O-glycosyl compounds"/>
    <property type="evidence" value="ECO:0007669"/>
    <property type="project" value="UniProtKB-ARBA"/>
</dbReference>
<dbReference type="AlphaFoldDB" id="A0A5D0QSU8"/>
<dbReference type="Proteomes" id="UP000324358">
    <property type="component" value="Unassembled WGS sequence"/>
</dbReference>
<evidence type="ECO:0000259" key="3">
    <source>
        <dbReference type="SMART" id="SM00560"/>
    </source>
</evidence>
<name>A0A5D0QSU8_9FLAO</name>
<dbReference type="PROSITE" id="PS51257">
    <property type="entry name" value="PROKAR_LIPOPROTEIN"/>
    <property type="match status" value="1"/>
</dbReference>
<dbReference type="OrthoDB" id="832379at2"/>
<evidence type="ECO:0000256" key="2">
    <source>
        <dbReference type="ARBA" id="ARBA00023157"/>
    </source>
</evidence>
<proteinExistence type="predicted"/>
<gene>
    <name evidence="4" type="ORF">ES675_12155</name>
</gene>
<dbReference type="SUPFAM" id="SSF49899">
    <property type="entry name" value="Concanavalin A-like lectins/glucanases"/>
    <property type="match status" value="1"/>
</dbReference>
<keyword evidence="1" id="KW-0732">Signal</keyword>
<keyword evidence="2" id="KW-1015">Disulfide bond</keyword>
<comment type="caution">
    <text evidence="4">The sequence shown here is derived from an EMBL/GenBank/DDBJ whole genome shotgun (WGS) entry which is preliminary data.</text>
</comment>
<dbReference type="InterPro" id="IPR013320">
    <property type="entry name" value="ConA-like_dom_sf"/>
</dbReference>
<dbReference type="SMART" id="SM00560">
    <property type="entry name" value="LamGL"/>
    <property type="match status" value="1"/>
</dbReference>